<evidence type="ECO:0000313" key="1">
    <source>
        <dbReference type="EMBL" id="CAF4939093.1"/>
    </source>
</evidence>
<gene>
    <name evidence="1" type="ORF">UJA718_LOCUS47231</name>
</gene>
<evidence type="ECO:0000313" key="2">
    <source>
        <dbReference type="Proteomes" id="UP000663873"/>
    </source>
</evidence>
<keyword evidence="2" id="KW-1185">Reference proteome</keyword>
<reference evidence="1" key="1">
    <citation type="submission" date="2021-02" db="EMBL/GenBank/DDBJ databases">
        <authorList>
            <person name="Nowell W R."/>
        </authorList>
    </citation>
    <scope>NUCLEOTIDE SEQUENCE</scope>
</reference>
<protein>
    <submittedName>
        <fullName evidence="1">Uncharacterized protein</fullName>
    </submittedName>
</protein>
<feature type="non-terminal residue" evidence="1">
    <location>
        <position position="67"/>
    </location>
</feature>
<sequence length="67" mass="7808">MNKEETKLLKEIKSIQDIVIIQADKGGKIVIMNKNDYFNKIEEKLNDLNVYEQVKNDPTTIIKTEIN</sequence>
<dbReference type="Proteomes" id="UP000663873">
    <property type="component" value="Unassembled WGS sequence"/>
</dbReference>
<comment type="caution">
    <text evidence="1">The sequence shown here is derived from an EMBL/GenBank/DDBJ whole genome shotgun (WGS) entry which is preliminary data.</text>
</comment>
<name>A0A821XIK8_9BILA</name>
<dbReference type="AlphaFoldDB" id="A0A821XIK8"/>
<organism evidence="1 2">
    <name type="scientific">Rotaria socialis</name>
    <dbReference type="NCBI Taxonomy" id="392032"/>
    <lineage>
        <taxon>Eukaryota</taxon>
        <taxon>Metazoa</taxon>
        <taxon>Spiralia</taxon>
        <taxon>Gnathifera</taxon>
        <taxon>Rotifera</taxon>
        <taxon>Eurotatoria</taxon>
        <taxon>Bdelloidea</taxon>
        <taxon>Philodinida</taxon>
        <taxon>Philodinidae</taxon>
        <taxon>Rotaria</taxon>
    </lineage>
</organism>
<dbReference type="EMBL" id="CAJOBP010088479">
    <property type="protein sequence ID" value="CAF4939093.1"/>
    <property type="molecule type" value="Genomic_DNA"/>
</dbReference>
<proteinExistence type="predicted"/>
<accession>A0A821XIK8</accession>